<feature type="domain" description="T-SNARE coiled-coil homology" evidence="2">
    <location>
        <begin position="429"/>
        <end position="491"/>
    </location>
</feature>
<feature type="compositionally biased region" description="Low complexity" evidence="1">
    <location>
        <begin position="578"/>
        <end position="593"/>
    </location>
</feature>
<dbReference type="InterPro" id="IPR000727">
    <property type="entry name" value="T_SNARE_dom"/>
</dbReference>
<comment type="caution">
    <text evidence="3">The sequence shown here is derived from an EMBL/GenBank/DDBJ whole genome shotgun (WGS) entry which is preliminary data.</text>
</comment>
<dbReference type="InParanoid" id="A0A2P5I012"/>
<keyword evidence="4" id="KW-1185">Reference proteome</keyword>
<protein>
    <recommendedName>
        <fullName evidence="2">t-SNARE coiled-coil homology domain-containing protein</fullName>
    </recommendedName>
</protein>
<organism evidence="3 4">
    <name type="scientific">Diaporthe helianthi</name>
    <dbReference type="NCBI Taxonomy" id="158607"/>
    <lineage>
        <taxon>Eukaryota</taxon>
        <taxon>Fungi</taxon>
        <taxon>Dikarya</taxon>
        <taxon>Ascomycota</taxon>
        <taxon>Pezizomycotina</taxon>
        <taxon>Sordariomycetes</taxon>
        <taxon>Sordariomycetidae</taxon>
        <taxon>Diaporthales</taxon>
        <taxon>Diaporthaceae</taxon>
        <taxon>Diaporthe</taxon>
    </lineage>
</organism>
<feature type="region of interest" description="Disordered" evidence="1">
    <location>
        <begin position="1"/>
        <end position="37"/>
    </location>
</feature>
<feature type="compositionally biased region" description="Basic and acidic residues" evidence="1">
    <location>
        <begin position="457"/>
        <end position="467"/>
    </location>
</feature>
<dbReference type="STRING" id="158607.A0A2P5I012"/>
<accession>A0A2P5I012</accession>
<dbReference type="GO" id="GO:0007076">
    <property type="term" value="P:mitotic chromosome condensation"/>
    <property type="evidence" value="ECO:0007669"/>
    <property type="project" value="TreeGrafter"/>
</dbReference>
<feature type="compositionally biased region" description="Low complexity" evidence="1">
    <location>
        <begin position="821"/>
        <end position="832"/>
    </location>
</feature>
<name>A0A2P5I012_DIAHE</name>
<dbReference type="PANTHER" id="PTHR43941">
    <property type="entry name" value="STRUCTURAL MAINTENANCE OF CHROMOSOMES PROTEIN 2"/>
    <property type="match status" value="1"/>
</dbReference>
<dbReference type="PROSITE" id="PS50192">
    <property type="entry name" value="T_SNARE"/>
    <property type="match status" value="1"/>
</dbReference>
<dbReference type="PANTHER" id="PTHR43941:SF1">
    <property type="entry name" value="STRUCTURAL MAINTENANCE OF CHROMOSOMES PROTEIN 2"/>
    <property type="match status" value="1"/>
</dbReference>
<feature type="compositionally biased region" description="Polar residues" evidence="1">
    <location>
        <begin position="637"/>
        <end position="646"/>
    </location>
</feature>
<dbReference type="GO" id="GO:0000793">
    <property type="term" value="C:condensed chromosome"/>
    <property type="evidence" value="ECO:0007669"/>
    <property type="project" value="TreeGrafter"/>
</dbReference>
<dbReference type="OrthoDB" id="10666316at2759"/>
<feature type="region of interest" description="Disordered" evidence="1">
    <location>
        <begin position="624"/>
        <end position="646"/>
    </location>
</feature>
<dbReference type="GO" id="GO:0000796">
    <property type="term" value="C:condensin complex"/>
    <property type="evidence" value="ECO:0007669"/>
    <property type="project" value="TreeGrafter"/>
</dbReference>
<dbReference type="Proteomes" id="UP000094444">
    <property type="component" value="Unassembled WGS sequence"/>
</dbReference>
<dbReference type="GO" id="GO:0000785">
    <property type="term" value="C:chromatin"/>
    <property type="evidence" value="ECO:0007669"/>
    <property type="project" value="TreeGrafter"/>
</dbReference>
<proteinExistence type="predicted"/>
<feature type="region of interest" description="Disordered" evidence="1">
    <location>
        <begin position="735"/>
        <end position="835"/>
    </location>
</feature>
<evidence type="ECO:0000313" key="3">
    <source>
        <dbReference type="EMBL" id="POS75848.1"/>
    </source>
</evidence>
<feature type="region of interest" description="Disordered" evidence="1">
    <location>
        <begin position="514"/>
        <end position="594"/>
    </location>
</feature>
<gene>
    <name evidence="3" type="ORF">DHEL01_v205754</name>
</gene>
<reference evidence="3" key="1">
    <citation type="submission" date="2017-09" db="EMBL/GenBank/DDBJ databases">
        <title>Polyketide synthases of a Diaporthe helianthi virulent isolate.</title>
        <authorList>
            <person name="Baroncelli R."/>
        </authorList>
    </citation>
    <scope>NUCLEOTIDE SEQUENCE [LARGE SCALE GENOMIC DNA]</scope>
    <source>
        <strain evidence="3">7/96</strain>
    </source>
</reference>
<evidence type="ECO:0000256" key="1">
    <source>
        <dbReference type="SAM" id="MobiDB-lite"/>
    </source>
</evidence>
<evidence type="ECO:0000313" key="4">
    <source>
        <dbReference type="Proteomes" id="UP000094444"/>
    </source>
</evidence>
<dbReference type="EMBL" id="MAVT02000436">
    <property type="protein sequence ID" value="POS75848.1"/>
    <property type="molecule type" value="Genomic_DNA"/>
</dbReference>
<dbReference type="AlphaFoldDB" id="A0A2P5I012"/>
<dbReference type="GO" id="GO:0003682">
    <property type="term" value="F:chromatin binding"/>
    <property type="evidence" value="ECO:0007669"/>
    <property type="project" value="TreeGrafter"/>
</dbReference>
<feature type="region of interest" description="Disordered" evidence="1">
    <location>
        <begin position="457"/>
        <end position="479"/>
    </location>
</feature>
<sequence>MSSPPSKESPPSEESPPHQESLPPQETPPTEGYGRFVPGVVKDGAQFATGFLPSMMAGTKPVIELVKDLAEKAVKDQINRQFYEEEWLRKHPSPYKLAIRDSTAEMKTWVNEQIGDQGEVKKLVIMKEVAAMIQKVMFQSRSSGDNLPIAERRLTDLELVLNGNGPKADAIMARINNLGGINKVLLDLIHRMHIIEDTPPPVQPVTDSAGDGYCCEHCDGMRSDLSRVNQRLFNPKKGALNITTMWQFCKWAGPELEKYQDKFDELDRKLAEVNALAAIEQPPACTCDQSAIDALATNVSSHGKRLKGIDKFLDIMESHLPGLQKHVGTLDALFNNQHDKIKKLEEQAKPEKMNALVAAAVKAAVKETNSAVLKKVEDLEKSMKQQAEAAAKQDEEVQKLKADNDELRREFKTQGAQLIELRKEFEQQGDKLQEQDEEAEKLKAVVQQLGRDFEAQGTKLDHQDQKIDGQNQKIEQQDQKLEAQDKEIKDQALKIAAHESEIRRIWEHLQQQKQNVGGQNFLSGPPDQQQPPHQESPQPPPQAPLGNGPFTPSPTPSHQGNEGEPIDDCDAEMKEAAAPEYPEPESPAATPTPSIFGRITKPPIIDWNINWGAQLGDFTFADLDQPAPPEHDMPSAPSGNLPSSHAQAPVVPMFTSDGQTSPPPSGGSFFTPSGSPGFPAMGGGEFGFSMPPPPVGTNAVGFGSPELGSGFSNMLIKGKLKPIAKYGQEVNAHGYPMVTPRSRKPLAQPAVQTPPPDAQNPPPSSPVAPVPTPTPTPAPAPAPPARRNLNASVEDEAEGEEDVQMGGSVPAPSQPAPIQPASPEQPQQAQQPVHQTIQNTKFSLAFYEEWKRSLCAENEDFTKLTEKRLSPKATQQINQAWQKNLNTRNKQNDLTTRELLRRDLRLSPDAKGYAAEDMERLMSTWLRKVFFVAGKDTSSGDIAALGKAYGILVDNSKTRLTPDAADVA</sequence>
<feature type="compositionally biased region" description="Low complexity" evidence="1">
    <location>
        <begin position="525"/>
        <end position="536"/>
    </location>
</feature>
<feature type="compositionally biased region" description="Acidic residues" evidence="1">
    <location>
        <begin position="793"/>
        <end position="803"/>
    </location>
</feature>
<evidence type="ECO:0000259" key="2">
    <source>
        <dbReference type="PROSITE" id="PS50192"/>
    </source>
</evidence>
<feature type="compositionally biased region" description="Pro residues" evidence="1">
    <location>
        <begin position="752"/>
        <end position="784"/>
    </location>
</feature>